<dbReference type="FunFam" id="3.40.1180.10:FF:000001">
    <property type="entry name" value="(2E,6E)-farnesyl-diphosphate-specific ditrans,polycis-undecaprenyl-diphosphate synthase"/>
    <property type="match status" value="1"/>
</dbReference>
<feature type="binding site" evidence="2">
    <location>
        <begin position="205"/>
        <end position="207"/>
    </location>
    <ligand>
        <name>substrate</name>
    </ligand>
</feature>
<organism evidence="3 4">
    <name type="scientific">Commensalibacter intestini A911</name>
    <dbReference type="NCBI Taxonomy" id="1088868"/>
    <lineage>
        <taxon>Bacteria</taxon>
        <taxon>Pseudomonadati</taxon>
        <taxon>Pseudomonadota</taxon>
        <taxon>Alphaproteobacteria</taxon>
        <taxon>Acetobacterales</taxon>
        <taxon>Acetobacteraceae</taxon>
    </lineage>
</organism>
<evidence type="ECO:0000313" key="4">
    <source>
        <dbReference type="Proteomes" id="UP000005939"/>
    </source>
</evidence>
<dbReference type="STRING" id="1088868.CIN_10640"/>
<feature type="binding site" evidence="2">
    <location>
        <begin position="76"/>
        <end position="78"/>
    </location>
    <ligand>
        <name>substrate</name>
    </ligand>
</feature>
<dbReference type="SUPFAM" id="SSF64005">
    <property type="entry name" value="Undecaprenyl diphosphate synthase"/>
    <property type="match status" value="1"/>
</dbReference>
<accession>G6F0R1</accession>
<feature type="binding site" evidence="2">
    <location>
        <position position="44"/>
    </location>
    <ligand>
        <name>substrate</name>
    </ligand>
</feature>
<sequence length="259" mass="29781">MVAFSSLDPSDECLKLSSQNTLPRHVAIIMDGNSRWAEAKSLPRVAGHKEGAQAVKRCIQGAIRNDIQWLTLYAFSSENWRRTPEEVADLTALLRFYLKFEARKLHKEGVRVRIIGDSKRFDPKLQKQFDEIEALTKNNTRLILTLALSYGGRGEIIQAVQRIVQDVQAQQIDPEQITEDLFSNYLFAPDVPDPDLIVRTSGESRLSNFLLWQSAYAELIFVETLWPDFNEDHFNDILSVYIRRERRFGTRPGLKISDK</sequence>
<comment type="function">
    <text evidence="2">Catalyzes the condensation of isopentenyl diphosphate (IPP) with allylic pyrophosphates generating different type of terpenoids.</text>
</comment>
<gene>
    <name evidence="3" type="ORF">CIN_10640</name>
</gene>
<feature type="binding site" evidence="2">
    <location>
        <position position="82"/>
    </location>
    <ligand>
        <name>substrate</name>
    </ligand>
</feature>
<proteinExistence type="inferred from homology"/>
<dbReference type="RefSeq" id="WP_008854054.1">
    <property type="nucleotide sequence ID" value="NZ_AGFR01000007.1"/>
</dbReference>
<dbReference type="eggNOG" id="COG0020">
    <property type="taxonomic scope" value="Bacteria"/>
</dbReference>
<dbReference type="CDD" id="cd00475">
    <property type="entry name" value="Cis_IPPS"/>
    <property type="match status" value="1"/>
</dbReference>
<comment type="caution">
    <text evidence="3">The sequence shown here is derived from an EMBL/GenBank/DDBJ whole genome shotgun (WGS) entry which is preliminary data.</text>
</comment>
<dbReference type="GO" id="GO:0008834">
    <property type="term" value="F:ditrans,polycis-undecaprenyl-diphosphate synthase [(2E,6E)-farnesyl-diphosphate specific] activity"/>
    <property type="evidence" value="ECO:0007669"/>
    <property type="project" value="TreeGrafter"/>
</dbReference>
<dbReference type="HAMAP" id="MF_01139">
    <property type="entry name" value="ISPT"/>
    <property type="match status" value="1"/>
</dbReference>
<dbReference type="InterPro" id="IPR001441">
    <property type="entry name" value="UPP_synth-like"/>
</dbReference>
<evidence type="ECO:0000256" key="2">
    <source>
        <dbReference type="HAMAP-Rule" id="MF_01139"/>
    </source>
</evidence>
<dbReference type="NCBIfam" id="TIGR00055">
    <property type="entry name" value="uppS"/>
    <property type="match status" value="1"/>
</dbReference>
<feature type="binding site" evidence="2">
    <location>
        <position position="80"/>
    </location>
    <ligand>
        <name>substrate</name>
    </ligand>
</feature>
<comment type="subunit">
    <text evidence="2">Homodimer.</text>
</comment>
<feature type="active site" description="Proton acceptor" evidence="2">
    <location>
        <position position="79"/>
    </location>
</feature>
<evidence type="ECO:0000313" key="3">
    <source>
        <dbReference type="EMBL" id="EHD13705.1"/>
    </source>
</evidence>
<dbReference type="GO" id="GO:0016094">
    <property type="term" value="P:polyprenol biosynthetic process"/>
    <property type="evidence" value="ECO:0007669"/>
    <property type="project" value="TreeGrafter"/>
</dbReference>
<dbReference type="Gene3D" id="3.40.1180.10">
    <property type="entry name" value="Decaprenyl diphosphate synthase-like"/>
    <property type="match status" value="1"/>
</dbReference>
<keyword evidence="2" id="KW-0479">Metal-binding</keyword>
<dbReference type="InterPro" id="IPR036424">
    <property type="entry name" value="UPP_synth-like_sf"/>
</dbReference>
<feature type="binding site" evidence="2">
    <location>
        <begin position="32"/>
        <end position="35"/>
    </location>
    <ligand>
        <name>substrate</name>
    </ligand>
</feature>
<feature type="binding site" evidence="2">
    <location>
        <position position="36"/>
    </location>
    <ligand>
        <name>substrate</name>
    </ligand>
</feature>
<dbReference type="InterPro" id="IPR018520">
    <property type="entry name" value="UPP_synth-like_CS"/>
</dbReference>
<feature type="active site" evidence="2">
    <location>
        <position position="31"/>
    </location>
</feature>
<dbReference type="EMBL" id="AGFR01000007">
    <property type="protein sequence ID" value="EHD13705.1"/>
    <property type="molecule type" value="Genomic_DNA"/>
</dbReference>
<dbReference type="EC" id="2.5.1.-" evidence="2"/>
<dbReference type="PANTHER" id="PTHR10291:SF0">
    <property type="entry name" value="DEHYDRODOLICHYL DIPHOSPHATE SYNTHASE 2"/>
    <property type="match status" value="1"/>
</dbReference>
<keyword evidence="1 2" id="KW-0808">Transferase</keyword>
<dbReference type="GO" id="GO:0000287">
    <property type="term" value="F:magnesium ion binding"/>
    <property type="evidence" value="ECO:0007669"/>
    <property type="project" value="UniProtKB-UniRule"/>
</dbReference>
<feature type="binding site" evidence="2">
    <location>
        <position position="48"/>
    </location>
    <ligand>
        <name>substrate</name>
    </ligand>
</feature>
<feature type="binding site" evidence="2">
    <location>
        <position position="218"/>
    </location>
    <ligand>
        <name>Mg(2+)</name>
        <dbReference type="ChEBI" id="CHEBI:18420"/>
    </ligand>
</feature>
<dbReference type="PROSITE" id="PS01066">
    <property type="entry name" value="UPP_SYNTHASE"/>
    <property type="match status" value="1"/>
</dbReference>
<dbReference type="OrthoDB" id="4191603at2"/>
<feature type="binding site" evidence="2">
    <location>
        <position position="31"/>
    </location>
    <ligand>
        <name>Mg(2+)</name>
        <dbReference type="ChEBI" id="CHEBI:18420"/>
    </ligand>
</feature>
<dbReference type="GO" id="GO:0005829">
    <property type="term" value="C:cytosol"/>
    <property type="evidence" value="ECO:0007669"/>
    <property type="project" value="TreeGrafter"/>
</dbReference>
<dbReference type="Proteomes" id="UP000005939">
    <property type="component" value="Unassembled WGS sequence"/>
</dbReference>
<comment type="similarity">
    <text evidence="2">Belongs to the UPP synthase family.</text>
</comment>
<protein>
    <recommendedName>
        <fullName evidence="2">Isoprenyl transferase</fullName>
        <ecNumber evidence="2">2.5.1.-</ecNumber>
    </recommendedName>
</protein>
<evidence type="ECO:0000256" key="1">
    <source>
        <dbReference type="ARBA" id="ARBA00022679"/>
    </source>
</evidence>
<dbReference type="PATRIC" id="fig|1088868.3.peg.1067"/>
<dbReference type="Pfam" id="PF01255">
    <property type="entry name" value="Prenyltransf"/>
    <property type="match status" value="1"/>
</dbReference>
<keyword evidence="2" id="KW-0460">Magnesium</keyword>
<dbReference type="AlphaFoldDB" id="G6F0R1"/>
<dbReference type="PANTHER" id="PTHR10291">
    <property type="entry name" value="DEHYDRODOLICHYL DIPHOSPHATE SYNTHASE FAMILY MEMBER"/>
    <property type="match status" value="1"/>
</dbReference>
<name>G6F0R1_9PROT</name>
<feature type="binding site" evidence="2">
    <location>
        <position position="199"/>
    </location>
    <ligand>
        <name>substrate</name>
    </ligand>
</feature>
<reference evidence="3 4" key="1">
    <citation type="submission" date="2011-10" db="EMBL/GenBank/DDBJ databases">
        <title>Genome Sequence of Commensalibacter intestini A911, isolated from Drosophila gut.</title>
        <authorList>
            <person name="Lee W.-J."/>
            <person name="Kim E.-K."/>
        </authorList>
    </citation>
    <scope>NUCLEOTIDE SEQUENCE [LARGE SCALE GENOMIC DNA]</scope>
    <source>
        <strain evidence="3 4">A911</strain>
    </source>
</reference>
<comment type="cofactor">
    <cofactor evidence="2">
        <name>Mg(2+)</name>
        <dbReference type="ChEBI" id="CHEBI:18420"/>
    </cofactor>
    <text evidence="2">Binds 2 magnesium ions per subunit.</text>
</comment>